<accession>A0A423WSV6</accession>
<sequence>MYTASPGSAGDKPLRFLKFPPEIRNKVYANLLCSFGEQEEQPKDEEEHEVVIETDQVGNLAHTAILLANRQIHHEAKDVMLRQNQFVRIFIRDIRAPKYPGRIIVHSAFPAQDPIVRNFKGAVMSYYVKDKYGTQTEHCCRCHGMACDLIVLAKDLDGFLRAFAGPDNHLPSLPTSTENCIILHDPFKISTNPNYDLVKYQRSLLQPFQNHFSGFTKVEIKGKVGKELAKAVMKDIMNEVLPVPDMFLEEVTNLKNKGNNFFREGRSLDALRMWRWGIFKLLRLRYSNMWSRIGGQLGVEFLDSLAQLYFTLHSNAAQHCLQHMHKLHEDSEIILTDLSIVECSAHYAMMAGEVFGSTWQPSARQEAKVVFRYAQAARLAGELALAHSLIGTALDLQPNDHSIVREAAEIRRRWLQMNVDVQSG</sequence>
<dbReference type="AlphaFoldDB" id="A0A423WSV6"/>
<dbReference type="EMBL" id="LKEA01000010">
    <property type="protein sequence ID" value="ROW06616.1"/>
    <property type="molecule type" value="Genomic_DNA"/>
</dbReference>
<evidence type="ECO:0000313" key="2">
    <source>
        <dbReference type="Proteomes" id="UP000283895"/>
    </source>
</evidence>
<protein>
    <submittedName>
        <fullName evidence="1">Uncharacterized protein</fullName>
    </submittedName>
</protein>
<organism evidence="1 2">
    <name type="scientific">Cytospora schulzeri</name>
    <dbReference type="NCBI Taxonomy" id="448051"/>
    <lineage>
        <taxon>Eukaryota</taxon>
        <taxon>Fungi</taxon>
        <taxon>Dikarya</taxon>
        <taxon>Ascomycota</taxon>
        <taxon>Pezizomycotina</taxon>
        <taxon>Sordariomycetes</taxon>
        <taxon>Sordariomycetidae</taxon>
        <taxon>Diaporthales</taxon>
        <taxon>Cytosporaceae</taxon>
        <taxon>Cytospora</taxon>
    </lineage>
</organism>
<reference evidence="1 2" key="1">
    <citation type="submission" date="2015-09" db="EMBL/GenBank/DDBJ databases">
        <title>Host preference determinants of Valsa canker pathogens revealed by comparative genomics.</title>
        <authorList>
            <person name="Yin Z."/>
            <person name="Huang L."/>
        </authorList>
    </citation>
    <scope>NUCLEOTIDE SEQUENCE [LARGE SCALE GENOMIC DNA]</scope>
    <source>
        <strain evidence="1 2">03-1</strain>
    </source>
</reference>
<dbReference type="OrthoDB" id="5229512at2759"/>
<dbReference type="SUPFAM" id="SSF48452">
    <property type="entry name" value="TPR-like"/>
    <property type="match status" value="1"/>
</dbReference>
<name>A0A423WSV6_9PEZI</name>
<proteinExistence type="predicted"/>
<dbReference type="Proteomes" id="UP000283895">
    <property type="component" value="Unassembled WGS sequence"/>
</dbReference>
<dbReference type="InterPro" id="IPR011990">
    <property type="entry name" value="TPR-like_helical_dom_sf"/>
</dbReference>
<dbReference type="Gene3D" id="1.25.40.10">
    <property type="entry name" value="Tetratricopeptide repeat domain"/>
    <property type="match status" value="1"/>
</dbReference>
<evidence type="ECO:0000313" key="1">
    <source>
        <dbReference type="EMBL" id="ROW06616.1"/>
    </source>
</evidence>
<comment type="caution">
    <text evidence="1">The sequence shown here is derived from an EMBL/GenBank/DDBJ whole genome shotgun (WGS) entry which is preliminary data.</text>
</comment>
<gene>
    <name evidence="1" type="ORF">VMCG_04243</name>
</gene>
<keyword evidence="2" id="KW-1185">Reference proteome</keyword>